<gene>
    <name evidence="3" type="ORF">R0137_01045</name>
</gene>
<keyword evidence="1" id="KW-0732">Signal</keyword>
<dbReference type="Gene3D" id="3.30.1120.10">
    <property type="match status" value="1"/>
</dbReference>
<dbReference type="EMBL" id="CP136865">
    <property type="protein sequence ID" value="WOJ97174.1"/>
    <property type="molecule type" value="Genomic_DNA"/>
</dbReference>
<feature type="chain" id="PRO_5046881538" evidence="1">
    <location>
        <begin position="31"/>
        <end position="518"/>
    </location>
</feature>
<evidence type="ECO:0000256" key="1">
    <source>
        <dbReference type="SAM" id="SignalP"/>
    </source>
</evidence>
<dbReference type="InterPro" id="IPR052701">
    <property type="entry name" value="GAG_Ulvan_Degrading_Sulfatases"/>
</dbReference>
<protein>
    <submittedName>
        <fullName evidence="3">Arylsulfatase</fullName>
    </submittedName>
</protein>
<dbReference type="InterPro" id="IPR000917">
    <property type="entry name" value="Sulfatase_N"/>
</dbReference>
<feature type="signal peptide" evidence="1">
    <location>
        <begin position="1"/>
        <end position="30"/>
    </location>
</feature>
<dbReference type="CDD" id="cd16142">
    <property type="entry name" value="ARS_like"/>
    <property type="match status" value="1"/>
</dbReference>
<dbReference type="InterPro" id="IPR017850">
    <property type="entry name" value="Alkaline_phosphatase_core_sf"/>
</dbReference>
<organism evidence="3 4">
    <name type="scientific">Congregibacter brevis</name>
    <dbReference type="NCBI Taxonomy" id="3081201"/>
    <lineage>
        <taxon>Bacteria</taxon>
        <taxon>Pseudomonadati</taxon>
        <taxon>Pseudomonadota</taxon>
        <taxon>Gammaproteobacteria</taxon>
        <taxon>Cellvibrionales</taxon>
        <taxon>Halieaceae</taxon>
        <taxon>Congregibacter</taxon>
    </lineage>
</organism>
<dbReference type="PANTHER" id="PTHR43751">
    <property type="entry name" value="SULFATASE"/>
    <property type="match status" value="1"/>
</dbReference>
<sequence>MPRKNHLSRAFTQALSLSLALLCFVSTAGAADRPNILVIWGDDIGIWNLSRYSMGQMGYQTPNIDRIANEGMVFTDYYGEQSCTAGRSAFITGQHPVRTGLTKVGIPGSDIGIQPEDPTLAELLKPLGYTSGQFGKNHLGDKDEFLPTNHGFDEFFGNLYHLNAEENPEDPDWPKDPMFNQLFSPRGVIRSSADGQIEDSGPLTKKRMETVDEEFLGEALKFIDKAHKDDTPFFVWFNSTRMHYYTHVKDEQLGASGQGFYNDAMVEHDGHVGQLLAKLDELGISDNTIVVYSTDNGPHYNQWPDAGITPFRGEKNTNWEGGFRVPAMVRWPGKIAPNQISNKVMSHMDWVPTLMAAAGEEGIAAKLKEGHRAAGKNFKVHLDGYEFLPYLTGEVTDTPRREFFYFSDDGVLVSARIGDWKTVFAEQRSKRFDVWRDPFVTLRIPKVFHLRRDPFERADTDSNSYNVWWDHKVAPAAGMARVAVTQFVRSLQAFPPRQRPGTFTVDQIMESLYQAKPQ</sequence>
<evidence type="ECO:0000259" key="2">
    <source>
        <dbReference type="Pfam" id="PF00884"/>
    </source>
</evidence>
<feature type="domain" description="Sulfatase N-terminal" evidence="2">
    <location>
        <begin position="34"/>
        <end position="359"/>
    </location>
</feature>
<dbReference type="SUPFAM" id="SSF53649">
    <property type="entry name" value="Alkaline phosphatase-like"/>
    <property type="match status" value="1"/>
</dbReference>
<keyword evidence="4" id="KW-1185">Reference proteome</keyword>
<dbReference type="Proteomes" id="UP001626549">
    <property type="component" value="Chromosome"/>
</dbReference>
<dbReference type="PANTHER" id="PTHR43751:SF2">
    <property type="entry name" value="SULFATASE N-TERMINAL DOMAIN-CONTAINING PROTEIN"/>
    <property type="match status" value="1"/>
</dbReference>
<dbReference type="RefSeq" id="WP_407327871.1">
    <property type="nucleotide sequence ID" value="NZ_CP136865.1"/>
</dbReference>
<accession>A0ABZ0IF41</accession>
<dbReference type="Gene3D" id="3.40.720.10">
    <property type="entry name" value="Alkaline Phosphatase, subunit A"/>
    <property type="match status" value="1"/>
</dbReference>
<dbReference type="Pfam" id="PF00884">
    <property type="entry name" value="Sulfatase"/>
    <property type="match status" value="1"/>
</dbReference>
<evidence type="ECO:0000313" key="4">
    <source>
        <dbReference type="Proteomes" id="UP001626549"/>
    </source>
</evidence>
<name>A0ABZ0IF41_9GAMM</name>
<proteinExistence type="predicted"/>
<reference evidence="3 4" key="1">
    <citation type="submission" date="2023-10" db="EMBL/GenBank/DDBJ databases">
        <title>Two novel species belonging to the OM43/NOR5 clade.</title>
        <authorList>
            <person name="Park M."/>
        </authorList>
    </citation>
    <scope>NUCLEOTIDE SEQUENCE [LARGE SCALE GENOMIC DNA]</scope>
    <source>
        <strain evidence="3 4">IMCC45268</strain>
    </source>
</reference>
<evidence type="ECO:0000313" key="3">
    <source>
        <dbReference type="EMBL" id="WOJ97174.1"/>
    </source>
</evidence>